<dbReference type="RefSeq" id="WP_128232393.1">
    <property type="nucleotide sequence ID" value="NZ_SAUY01000011.1"/>
</dbReference>
<gene>
    <name evidence="1" type="ORF">D2T29_10795</name>
</gene>
<accession>A0A443KFI2</accession>
<sequence>MTDPTTPELLAAAASIALTGRSIIERTDRTSFREVCETLDALHEHLAVAGGSLLFLADRLDCRAEVERLISEGQARLAAFRACAGMEGRA</sequence>
<comment type="caution">
    <text evidence="1">The sequence shown here is derived from an EMBL/GenBank/DDBJ whole genome shotgun (WGS) entry which is preliminary data.</text>
</comment>
<dbReference type="AlphaFoldDB" id="A0A443KFI2"/>
<proteinExistence type="predicted"/>
<evidence type="ECO:0000313" key="1">
    <source>
        <dbReference type="EMBL" id="RWR31511.1"/>
    </source>
</evidence>
<organism evidence="1 2">
    <name type="scientific">Paenirhodobacter populi</name>
    <dbReference type="NCBI Taxonomy" id="2306993"/>
    <lineage>
        <taxon>Bacteria</taxon>
        <taxon>Pseudomonadati</taxon>
        <taxon>Pseudomonadota</taxon>
        <taxon>Alphaproteobacteria</taxon>
        <taxon>Rhodobacterales</taxon>
        <taxon>Rhodobacter group</taxon>
        <taxon>Paenirhodobacter</taxon>
    </lineage>
</organism>
<name>A0A443KFI2_9RHOB</name>
<protein>
    <submittedName>
        <fullName evidence="1">Uncharacterized protein</fullName>
    </submittedName>
</protein>
<dbReference type="EMBL" id="SAUY01000011">
    <property type="protein sequence ID" value="RWR31511.1"/>
    <property type="molecule type" value="Genomic_DNA"/>
</dbReference>
<evidence type="ECO:0000313" key="2">
    <source>
        <dbReference type="Proteomes" id="UP000284451"/>
    </source>
</evidence>
<dbReference type="Proteomes" id="UP000284451">
    <property type="component" value="Unassembled WGS sequence"/>
</dbReference>
<reference evidence="1 2" key="2">
    <citation type="submission" date="2019-01" db="EMBL/GenBank/DDBJ databases">
        <authorList>
            <person name="Li Y."/>
        </authorList>
    </citation>
    <scope>NUCLEOTIDE SEQUENCE [LARGE SCALE GENOMIC DNA]</scope>
    <source>
        <strain evidence="1 2">07D10-4-3</strain>
    </source>
</reference>
<reference evidence="1 2" key="1">
    <citation type="submission" date="2019-01" db="EMBL/GenBank/DDBJ databases">
        <title>Sinorhodobacter populi sp. nov. isolated from the symptomatic bark tissue of Populus euramericana canker.</title>
        <authorList>
            <person name="Xu G."/>
        </authorList>
    </citation>
    <scope>NUCLEOTIDE SEQUENCE [LARGE SCALE GENOMIC DNA]</scope>
    <source>
        <strain evidence="1 2">07D10-4-3</strain>
    </source>
</reference>